<evidence type="ECO:0000256" key="3">
    <source>
        <dbReference type="ARBA" id="ARBA00023198"/>
    </source>
</evidence>
<organism evidence="6 7">
    <name type="scientific">Leptosia nina</name>
    <dbReference type="NCBI Taxonomy" id="320188"/>
    <lineage>
        <taxon>Eukaryota</taxon>
        <taxon>Metazoa</taxon>
        <taxon>Ecdysozoa</taxon>
        <taxon>Arthropoda</taxon>
        <taxon>Hexapoda</taxon>
        <taxon>Insecta</taxon>
        <taxon>Pterygota</taxon>
        <taxon>Neoptera</taxon>
        <taxon>Endopterygota</taxon>
        <taxon>Lepidoptera</taxon>
        <taxon>Glossata</taxon>
        <taxon>Ditrysia</taxon>
        <taxon>Papilionoidea</taxon>
        <taxon>Pieridae</taxon>
        <taxon>Pierinae</taxon>
        <taxon>Leptosia</taxon>
    </lineage>
</organism>
<evidence type="ECO:0000313" key="6">
    <source>
        <dbReference type="EMBL" id="CAK1552680.1"/>
    </source>
</evidence>
<proteinExistence type="predicted"/>
<evidence type="ECO:0008006" key="8">
    <source>
        <dbReference type="Google" id="ProtNLM"/>
    </source>
</evidence>
<dbReference type="InterPro" id="IPR017281">
    <property type="entry name" value="Myelin_different_resp_MyD88"/>
</dbReference>
<dbReference type="GO" id="GO:0035325">
    <property type="term" value="F:Toll-like receptor binding"/>
    <property type="evidence" value="ECO:0007669"/>
    <property type="project" value="TreeGrafter"/>
</dbReference>
<dbReference type="InterPro" id="IPR000488">
    <property type="entry name" value="Death_dom"/>
</dbReference>
<dbReference type="GO" id="GO:0050830">
    <property type="term" value="P:defense response to Gram-positive bacterium"/>
    <property type="evidence" value="ECO:0007669"/>
    <property type="project" value="TreeGrafter"/>
</dbReference>
<comment type="subcellular location">
    <subcellularLocation>
        <location evidence="1">Cytoplasm</location>
    </subcellularLocation>
</comment>
<feature type="domain" description="TIR" evidence="5">
    <location>
        <begin position="201"/>
        <end position="332"/>
    </location>
</feature>
<dbReference type="GO" id="GO:0005737">
    <property type="term" value="C:cytoplasm"/>
    <property type="evidence" value="ECO:0007669"/>
    <property type="project" value="UniProtKB-SubCell"/>
</dbReference>
<dbReference type="SUPFAM" id="SSF52200">
    <property type="entry name" value="Toll/Interleukin receptor TIR domain"/>
    <property type="match status" value="1"/>
</dbReference>
<dbReference type="PANTHER" id="PTHR15079">
    <property type="entry name" value="MYD88"/>
    <property type="match status" value="1"/>
</dbReference>
<dbReference type="GO" id="GO:0045087">
    <property type="term" value="P:innate immune response"/>
    <property type="evidence" value="ECO:0007669"/>
    <property type="project" value="TreeGrafter"/>
</dbReference>
<dbReference type="PROSITE" id="PS50104">
    <property type="entry name" value="TIR"/>
    <property type="match status" value="1"/>
</dbReference>
<evidence type="ECO:0000259" key="5">
    <source>
        <dbReference type="PROSITE" id="PS50104"/>
    </source>
</evidence>
<sequence length="443" mass="50775">MLRQDYDVSHTEAFWMGTYTQIHNDSVRSTESGIWCVIISDILTPNVVQSNRSHLERHLLNFAATIARRRGAVPRGALRCRVLPCLCPDQIKRHRDWRGLASLANISTEIAASIKEYNDKTRRVLDVWIQRNDGTATVSRLFEILQWIDRYDVYDDLLELTRNNQLLIKSVNTVQVNGTPVYGPTDEDLITFEDKQLGSPQRYHAYVLYAKQDHKFAQDLITRMTDKGFRMCSEENLLPGHTTRFAAVARLMSERCRYIIPVCSPDFVASPANTFFTNLAQADGIQKRELKIIPVQYRPSELPPNIRHYHSLRYTEDTPMLFDFWRKLEQSLENFDLPRLTHSSSSRHSAINIAEMSSQASNCFTPTKQTHFLALPSVPRESASLTDLPSISVAEPFTDTRLQTDTKSLSSVTSEKKKKSGTFSKIFNKFKGKKHKKEIMVAN</sequence>
<evidence type="ECO:0000313" key="7">
    <source>
        <dbReference type="Proteomes" id="UP001497472"/>
    </source>
</evidence>
<dbReference type="GO" id="GO:0002755">
    <property type="term" value="P:MyD88-dependent toll-like receptor signaling pathway"/>
    <property type="evidence" value="ECO:0007669"/>
    <property type="project" value="InterPro"/>
</dbReference>
<evidence type="ECO:0000256" key="2">
    <source>
        <dbReference type="ARBA" id="ARBA00022490"/>
    </source>
</evidence>
<dbReference type="InterPro" id="IPR011029">
    <property type="entry name" value="DEATH-like_dom_sf"/>
</dbReference>
<feature type="domain" description="Death" evidence="4">
    <location>
        <begin position="96"/>
        <end position="161"/>
    </location>
</feature>
<gene>
    <name evidence="6" type="ORF">LNINA_LOCUS11711</name>
</gene>
<comment type="caution">
    <text evidence="6">The sequence shown here is derived from an EMBL/GenBank/DDBJ whole genome shotgun (WGS) entry which is preliminary data.</text>
</comment>
<dbReference type="GO" id="GO:0043123">
    <property type="term" value="P:positive regulation of canonical NF-kappaB signal transduction"/>
    <property type="evidence" value="ECO:0007669"/>
    <property type="project" value="InterPro"/>
</dbReference>
<evidence type="ECO:0000256" key="1">
    <source>
        <dbReference type="ARBA" id="ARBA00004496"/>
    </source>
</evidence>
<dbReference type="GO" id="GO:0005886">
    <property type="term" value="C:plasma membrane"/>
    <property type="evidence" value="ECO:0007669"/>
    <property type="project" value="TreeGrafter"/>
</dbReference>
<dbReference type="Pfam" id="PF00531">
    <property type="entry name" value="Death"/>
    <property type="match status" value="1"/>
</dbReference>
<dbReference type="Gene3D" id="3.40.50.10140">
    <property type="entry name" value="Toll/interleukin-1 receptor homology (TIR) domain"/>
    <property type="match status" value="1"/>
</dbReference>
<dbReference type="GO" id="GO:0070976">
    <property type="term" value="F:TIR domain binding"/>
    <property type="evidence" value="ECO:0007669"/>
    <property type="project" value="InterPro"/>
</dbReference>
<dbReference type="PROSITE" id="PS50017">
    <property type="entry name" value="DEATH_DOMAIN"/>
    <property type="match status" value="1"/>
</dbReference>
<dbReference type="InterPro" id="IPR035897">
    <property type="entry name" value="Toll_tir_struct_dom_sf"/>
</dbReference>
<reference evidence="6 7" key="1">
    <citation type="submission" date="2023-11" db="EMBL/GenBank/DDBJ databases">
        <authorList>
            <person name="Okamura Y."/>
        </authorList>
    </citation>
    <scope>NUCLEOTIDE SEQUENCE [LARGE SCALE GENOMIC DNA]</scope>
</reference>
<keyword evidence="3" id="KW-0395">Inflammatory response</keyword>
<dbReference type="InterPro" id="IPR000157">
    <property type="entry name" value="TIR_dom"/>
</dbReference>
<dbReference type="AlphaFoldDB" id="A0AAV1JWD1"/>
<dbReference type="PANTHER" id="PTHR15079:SF3">
    <property type="entry name" value="MYELOID DIFFERENTIATION PRIMARY RESPONSE PROTEIN MYD88"/>
    <property type="match status" value="1"/>
</dbReference>
<keyword evidence="7" id="KW-1185">Reference proteome</keyword>
<dbReference type="EMBL" id="CAVLEF010000156">
    <property type="protein sequence ID" value="CAK1552680.1"/>
    <property type="molecule type" value="Genomic_DNA"/>
</dbReference>
<evidence type="ECO:0000259" key="4">
    <source>
        <dbReference type="PROSITE" id="PS50017"/>
    </source>
</evidence>
<protein>
    <recommendedName>
        <fullName evidence="8">Myeloid differentiation primary response protein MyD88</fullName>
    </recommendedName>
</protein>
<keyword evidence="2" id="KW-0963">Cytoplasm</keyword>
<name>A0AAV1JWD1_9NEOP</name>
<dbReference type="SUPFAM" id="SSF47986">
    <property type="entry name" value="DEATH domain"/>
    <property type="match status" value="1"/>
</dbReference>
<accession>A0AAV1JWD1</accession>
<dbReference type="GO" id="GO:0034142">
    <property type="term" value="P:toll-like receptor 4 signaling pathway"/>
    <property type="evidence" value="ECO:0007669"/>
    <property type="project" value="TreeGrafter"/>
</dbReference>
<dbReference type="Gene3D" id="1.10.533.10">
    <property type="entry name" value="Death Domain, Fas"/>
    <property type="match status" value="1"/>
</dbReference>
<dbReference type="Proteomes" id="UP001497472">
    <property type="component" value="Unassembled WGS sequence"/>
</dbReference>
<dbReference type="Pfam" id="PF13676">
    <property type="entry name" value="TIR_2"/>
    <property type="match status" value="1"/>
</dbReference>
<dbReference type="GO" id="GO:0008063">
    <property type="term" value="P:Toll signaling pathway"/>
    <property type="evidence" value="ECO:0007669"/>
    <property type="project" value="TreeGrafter"/>
</dbReference>